<evidence type="ECO:0000313" key="5">
    <source>
        <dbReference type="EMBL" id="NHM01587.1"/>
    </source>
</evidence>
<protein>
    <submittedName>
        <fullName evidence="5">Cytochrome c</fullName>
    </submittedName>
</protein>
<evidence type="ECO:0000259" key="4">
    <source>
        <dbReference type="Pfam" id="PF13442"/>
    </source>
</evidence>
<keyword evidence="2" id="KW-0479">Metal-binding</keyword>
<sequence length="88" mass="9912">MMQSAKGDAPVVAVPLEVPEEKAEVTAEVLAEGKNLYGTNCAKCHKLYDAKSFTAEEWTPIVMRMQKKARISDEQREKIYAYLTTTQM</sequence>
<name>A0ABX0I772_9FLAO</name>
<dbReference type="Proteomes" id="UP000800984">
    <property type="component" value="Unassembled WGS sequence"/>
</dbReference>
<dbReference type="SUPFAM" id="SSF46626">
    <property type="entry name" value="Cytochrome c"/>
    <property type="match status" value="1"/>
</dbReference>
<feature type="domain" description="Cytochrome c" evidence="4">
    <location>
        <begin position="30"/>
        <end position="83"/>
    </location>
</feature>
<keyword evidence="6" id="KW-1185">Reference proteome</keyword>
<gene>
    <name evidence="5" type="ORF">G4D72_05620</name>
</gene>
<accession>A0ABX0I772</accession>
<evidence type="ECO:0000313" key="6">
    <source>
        <dbReference type="Proteomes" id="UP000800984"/>
    </source>
</evidence>
<evidence type="ECO:0000256" key="3">
    <source>
        <dbReference type="ARBA" id="ARBA00023004"/>
    </source>
</evidence>
<evidence type="ECO:0000256" key="1">
    <source>
        <dbReference type="ARBA" id="ARBA00022617"/>
    </source>
</evidence>
<dbReference type="Pfam" id="PF13442">
    <property type="entry name" value="Cytochrome_CBB3"/>
    <property type="match status" value="1"/>
</dbReference>
<dbReference type="Gene3D" id="1.10.760.10">
    <property type="entry name" value="Cytochrome c-like domain"/>
    <property type="match status" value="1"/>
</dbReference>
<organism evidence="5 6">
    <name type="scientific">Flavobacterium difficile</name>
    <dbReference type="NCBI Taxonomy" id="2709659"/>
    <lineage>
        <taxon>Bacteria</taxon>
        <taxon>Pseudomonadati</taxon>
        <taxon>Bacteroidota</taxon>
        <taxon>Flavobacteriia</taxon>
        <taxon>Flavobacteriales</taxon>
        <taxon>Flavobacteriaceae</taxon>
        <taxon>Flavobacterium</taxon>
    </lineage>
</organism>
<dbReference type="EMBL" id="JAAJBT010000002">
    <property type="protein sequence ID" value="NHM01587.1"/>
    <property type="molecule type" value="Genomic_DNA"/>
</dbReference>
<keyword evidence="1" id="KW-0349">Heme</keyword>
<comment type="caution">
    <text evidence="5">The sequence shown here is derived from an EMBL/GenBank/DDBJ whole genome shotgun (WGS) entry which is preliminary data.</text>
</comment>
<keyword evidence="3" id="KW-0408">Iron</keyword>
<reference evidence="5 6" key="1">
    <citation type="submission" date="2020-02" db="EMBL/GenBank/DDBJ databases">
        <authorList>
            <person name="Chen W.-M."/>
        </authorList>
    </citation>
    <scope>NUCLEOTIDE SEQUENCE [LARGE SCALE GENOMIC DNA]</scope>
    <source>
        <strain evidence="5 6">KDG-16</strain>
    </source>
</reference>
<dbReference type="InterPro" id="IPR009056">
    <property type="entry name" value="Cyt_c-like_dom"/>
</dbReference>
<dbReference type="InterPro" id="IPR036909">
    <property type="entry name" value="Cyt_c-like_dom_sf"/>
</dbReference>
<evidence type="ECO:0000256" key="2">
    <source>
        <dbReference type="ARBA" id="ARBA00022723"/>
    </source>
</evidence>
<proteinExistence type="predicted"/>